<name>A0A286RAX1_9BACT</name>
<protein>
    <submittedName>
        <fullName evidence="1">Uncharacterized protein</fullName>
    </submittedName>
</protein>
<evidence type="ECO:0000313" key="2">
    <source>
        <dbReference type="Proteomes" id="UP000215086"/>
    </source>
</evidence>
<proteinExistence type="predicted"/>
<dbReference type="Proteomes" id="UP000215086">
    <property type="component" value="Chromosome"/>
</dbReference>
<dbReference type="AlphaFoldDB" id="A0A286RAX1"/>
<dbReference type="EMBL" id="CP018477">
    <property type="protein sequence ID" value="ASV73114.1"/>
    <property type="molecule type" value="Genomic_DNA"/>
</dbReference>
<evidence type="ECO:0000313" key="1">
    <source>
        <dbReference type="EMBL" id="ASV73114.1"/>
    </source>
</evidence>
<dbReference type="KEGG" id="ttf:THTE_0512"/>
<keyword evidence="2" id="KW-1185">Reference proteome</keyword>
<reference evidence="1 2" key="1">
    <citation type="journal article" name="Front. Microbiol.">
        <title>Sugar Metabolism of the First Thermophilic Planctomycete Thermogutta terrifontis: Comparative Genomic and Transcriptomic Approaches.</title>
        <authorList>
            <person name="Elcheninov A.G."/>
            <person name="Menzel P."/>
            <person name="Gudbergsdottir S.R."/>
            <person name="Slesarev A.I."/>
            <person name="Kadnikov V.V."/>
            <person name="Krogh A."/>
            <person name="Bonch-Osmolovskaya E.A."/>
            <person name="Peng X."/>
            <person name="Kublanov I.V."/>
        </authorList>
    </citation>
    <scope>NUCLEOTIDE SEQUENCE [LARGE SCALE GENOMIC DNA]</scope>
    <source>
        <strain evidence="1 2">R1</strain>
    </source>
</reference>
<organism evidence="1 2">
    <name type="scientific">Thermogutta terrifontis</name>
    <dbReference type="NCBI Taxonomy" id="1331910"/>
    <lineage>
        <taxon>Bacteria</taxon>
        <taxon>Pseudomonadati</taxon>
        <taxon>Planctomycetota</taxon>
        <taxon>Planctomycetia</taxon>
        <taxon>Pirellulales</taxon>
        <taxon>Thermoguttaceae</taxon>
        <taxon>Thermogutta</taxon>
    </lineage>
</organism>
<sequence length="62" mass="7101">MNSASTRARLDVRIPLGWGKVGTCQHRCRPVPLIRDKSGKMIRRDLTRVVRSRFLSPQKKNG</sequence>
<gene>
    <name evidence="1" type="ORF">THTE_0512</name>
</gene>
<accession>A0A286RAX1</accession>